<evidence type="ECO:0000259" key="7">
    <source>
        <dbReference type="Pfam" id="PF07693"/>
    </source>
</evidence>
<protein>
    <submittedName>
        <fullName evidence="9">RagB/SusD family nutrient uptake outer membrane protein</fullName>
    </submittedName>
</protein>
<evidence type="ECO:0000256" key="4">
    <source>
        <dbReference type="ARBA" id="ARBA00023136"/>
    </source>
</evidence>
<organism evidence="9 10">
    <name type="scientific">Sphingobacterium paramultivorum</name>
    <dbReference type="NCBI Taxonomy" id="2886510"/>
    <lineage>
        <taxon>Bacteria</taxon>
        <taxon>Pseudomonadati</taxon>
        <taxon>Bacteroidota</taxon>
        <taxon>Sphingobacteriia</taxon>
        <taxon>Sphingobacteriales</taxon>
        <taxon>Sphingobacteriaceae</taxon>
        <taxon>Sphingobacterium</taxon>
    </lineage>
</organism>
<feature type="domain" description="RagB/SusD" evidence="8">
    <location>
        <begin position="941"/>
        <end position="1050"/>
    </location>
</feature>
<dbReference type="Pfam" id="PF07693">
    <property type="entry name" value="KAP_NTPase"/>
    <property type="match status" value="1"/>
</dbReference>
<proteinExistence type="inferred from homology"/>
<evidence type="ECO:0000256" key="1">
    <source>
        <dbReference type="ARBA" id="ARBA00004442"/>
    </source>
</evidence>
<feature type="domain" description="KAP NTPase" evidence="7">
    <location>
        <begin position="188"/>
        <end position="446"/>
    </location>
</feature>
<name>A0A7G5E417_9SPHI</name>
<feature type="transmembrane region" description="Helical" evidence="6">
    <location>
        <begin position="103"/>
        <end position="124"/>
    </location>
</feature>
<comment type="similarity">
    <text evidence="2">Belongs to the SusD family.</text>
</comment>
<keyword evidence="6" id="KW-1133">Transmembrane helix</keyword>
<evidence type="ECO:0000313" key="9">
    <source>
        <dbReference type="EMBL" id="QMV68742.1"/>
    </source>
</evidence>
<evidence type="ECO:0000256" key="6">
    <source>
        <dbReference type="SAM" id="Phobius"/>
    </source>
</evidence>
<dbReference type="Pfam" id="PF07980">
    <property type="entry name" value="SusD_RagB"/>
    <property type="match status" value="1"/>
</dbReference>
<evidence type="ECO:0000256" key="5">
    <source>
        <dbReference type="ARBA" id="ARBA00023237"/>
    </source>
</evidence>
<gene>
    <name evidence="9" type="ORF">HS960_14250</name>
</gene>
<evidence type="ECO:0000256" key="2">
    <source>
        <dbReference type="ARBA" id="ARBA00006275"/>
    </source>
</evidence>
<evidence type="ECO:0000259" key="8">
    <source>
        <dbReference type="Pfam" id="PF07980"/>
    </source>
</evidence>
<keyword evidence="10" id="KW-1185">Reference proteome</keyword>
<dbReference type="GO" id="GO:0009279">
    <property type="term" value="C:cell outer membrane"/>
    <property type="evidence" value="ECO:0007669"/>
    <property type="project" value="UniProtKB-SubCell"/>
</dbReference>
<dbReference type="AlphaFoldDB" id="A0A7G5E417"/>
<reference evidence="9 10" key="1">
    <citation type="journal article" date="2020" name="G3 (Bethesda)">
        <title>CeMbio - The Caenorhabditis elegans Microbiome Resource.</title>
        <authorList>
            <person name="Dirksen P."/>
            <person name="Assie A."/>
            <person name="Zimmermann J."/>
            <person name="Zhang F."/>
            <person name="Tietje A.M."/>
            <person name="Marsh S.A."/>
            <person name="Felix M.A."/>
            <person name="Shapira M."/>
            <person name="Kaleta C."/>
            <person name="Schulenburg H."/>
            <person name="Samuel B."/>
        </authorList>
    </citation>
    <scope>NUCLEOTIDE SEQUENCE [LARGE SCALE GENOMIC DNA]</scope>
    <source>
        <strain evidence="9 10">BIGb0170</strain>
    </source>
</reference>
<dbReference type="EMBL" id="CP058555">
    <property type="protein sequence ID" value="QMV68742.1"/>
    <property type="molecule type" value="Genomic_DNA"/>
</dbReference>
<dbReference type="SUPFAM" id="SSF52540">
    <property type="entry name" value="P-loop containing nucleoside triphosphate hydrolases"/>
    <property type="match status" value="1"/>
</dbReference>
<sequence length="1072" mass="125794">MTSKLIDYIISKTESKRKAPFWKYNFDSFSYLKDFKISLLKKHLIFLGLVMLFSDYLADNILCNFIKFVSNNINTGISVKIFFLAILSPALLVYCFNQLTKGFLPTINSIINSTIYSFIYLFIFRSNSSLNIVEFKIEYLYLDISFICLIIFFSQWSLYFNRVKTTKRNYQFVIDEKGAKDKFGYGTLSNELSEFIHHTDSEHSFAIGILGNWGDGKTFIANQIIQSLKDNNDDYIILEFNPWLYDKNLLIEFFQEFLNITSRIDKSLQRDFISYMSKITVESNNEKISIVNFILKIFHDDRSIESIKKNISQKIKLSRKKVIVFVDDTDRLDQEEIHHILKIIRNSADFANTFFIAGIDYNYICNQIDEPKYLEKIFNVLVTLPKVSRTVINNEIFKLFEEQFPNDNDLLSELKELLNYEWFAYFLNNLRQINRLTNSFKISYNKLQGNIDIKDLLILETLKNSATKVYIGIFNNEILRYDEMKQIAGGSREEAWSINYRKDNENEDSTLNTNLYEALQFLVKRKEYKHLRAFSNGYTLMYFNFANENIDIIDFYNVIEKDSQIVIDNFNIWAAQDPKKSTELLQLLSLHIKDNILGTYEKLIPILFRINDSLFATKIFEGCYISDIQSVDYELTRYLDYLANLLDIITENISANPILARNWTFQIINSITYLDYSNYDPIKTFLKENKDRIEHVYIRSLELNLNFESSPEEKESALLKCVINKREGQTIISYKCTDLLKIDIINIDIKSILLKLIQNYFVFEAIYTHTQKTGVELDSDQLKVFDHKISSSLNPILSLWQLSYQVLRQLTIAKNEPLNNIIYDNSILLISYIYYILTSLWGDIPLIQYPRNPRLNYAPPRESVNNILDENISLLEELIKNADINSNIYRKAISLIAKFELEKKNYDKVLQITETLINHPNFILCDINEIFDTDKESIISYNMEKFKSIETEEYIKFCKKGSFIHLIRNTEIILMASEVSFHTGDIAKAFKYLNMLRKRESKSTINIDQDNFVKILLKEWKTNLNCEGSYLIALKRNQLAAEKLGLKNYNNLLPIPQNEINVNSRMVQNPGY</sequence>
<comment type="subcellular location">
    <subcellularLocation>
        <location evidence="1">Cell outer membrane</location>
    </subcellularLocation>
</comment>
<dbReference type="Gene3D" id="1.25.40.390">
    <property type="match status" value="2"/>
</dbReference>
<keyword evidence="4 6" id="KW-0472">Membrane</keyword>
<keyword evidence="5" id="KW-0998">Cell outer membrane</keyword>
<dbReference type="RefSeq" id="WP_182329675.1">
    <property type="nucleotide sequence ID" value="NZ_CP058555.1"/>
</dbReference>
<feature type="transmembrane region" description="Helical" evidence="6">
    <location>
        <begin position="139"/>
        <end position="160"/>
    </location>
</feature>
<dbReference type="Proteomes" id="UP000515450">
    <property type="component" value="Chromosome"/>
</dbReference>
<accession>A0A7G5E417</accession>
<dbReference type="InterPro" id="IPR011990">
    <property type="entry name" value="TPR-like_helical_dom_sf"/>
</dbReference>
<dbReference type="Gene3D" id="3.40.50.300">
    <property type="entry name" value="P-loop containing nucleotide triphosphate hydrolases"/>
    <property type="match status" value="1"/>
</dbReference>
<keyword evidence="3" id="KW-0732">Signal</keyword>
<dbReference type="InterPro" id="IPR012944">
    <property type="entry name" value="SusD_RagB_dom"/>
</dbReference>
<dbReference type="InterPro" id="IPR027417">
    <property type="entry name" value="P-loop_NTPase"/>
</dbReference>
<feature type="transmembrane region" description="Helical" evidence="6">
    <location>
        <begin position="77"/>
        <end position="96"/>
    </location>
</feature>
<evidence type="ECO:0000256" key="3">
    <source>
        <dbReference type="ARBA" id="ARBA00022729"/>
    </source>
</evidence>
<feature type="transmembrane region" description="Helical" evidence="6">
    <location>
        <begin position="39"/>
        <end position="57"/>
    </location>
</feature>
<keyword evidence="6" id="KW-0812">Transmembrane</keyword>
<evidence type="ECO:0000313" key="10">
    <source>
        <dbReference type="Proteomes" id="UP000515450"/>
    </source>
</evidence>
<dbReference type="InterPro" id="IPR011646">
    <property type="entry name" value="KAP_P-loop"/>
</dbReference>
<dbReference type="SUPFAM" id="SSF48452">
    <property type="entry name" value="TPR-like"/>
    <property type="match status" value="1"/>
</dbReference>